<dbReference type="SMART" id="SM00091">
    <property type="entry name" value="PAS"/>
    <property type="match status" value="4"/>
</dbReference>
<evidence type="ECO:0000259" key="9">
    <source>
        <dbReference type="PROSITE" id="PS50112"/>
    </source>
</evidence>
<evidence type="ECO:0000256" key="1">
    <source>
        <dbReference type="ARBA" id="ARBA00000085"/>
    </source>
</evidence>
<dbReference type="EC" id="2.7.13.3" evidence="2"/>
<dbReference type="EMBL" id="CBTK010000275">
    <property type="protein sequence ID" value="CDH46745.1"/>
    <property type="molecule type" value="Genomic_DNA"/>
</dbReference>
<dbReference type="PROSITE" id="PS50112">
    <property type="entry name" value="PAS"/>
    <property type="match status" value="3"/>
</dbReference>
<dbReference type="PANTHER" id="PTHR41523:SF8">
    <property type="entry name" value="ETHYLENE RESPONSE SENSOR PROTEIN"/>
    <property type="match status" value="1"/>
</dbReference>
<dbReference type="Gene3D" id="3.30.565.10">
    <property type="entry name" value="Histidine kinase-like ATPase, C-terminal domain"/>
    <property type="match status" value="1"/>
</dbReference>
<dbReference type="InterPro" id="IPR013767">
    <property type="entry name" value="PAS_fold"/>
</dbReference>
<dbReference type="Gene3D" id="3.30.450.20">
    <property type="entry name" value="PAS domain"/>
    <property type="match status" value="4"/>
</dbReference>
<dbReference type="AlphaFoldDB" id="A0A7U7J4Z6"/>
<dbReference type="FunFam" id="3.30.450.20:FF:000099">
    <property type="entry name" value="Sensory box sensor histidine kinase"/>
    <property type="match status" value="1"/>
</dbReference>
<sequence>MTKNKTPPSEIDRLRHRAETQLQEQLTRPGQSPPTVTETLRLVHELQVNQIELELQNHALLEVRAELEQRAEKYADLYDFAPLGYFTLAANGTIQELNLAGAALLGQDRSHLIGRRFGLFVSAATQLTFNAFLAATLIGTSRQTCEVVLDPAGLPPRFMRLEGIGAVSGTSQQCRIAAIDITERKQAEAALQQSEIFVKDILDSLSAHIAVLDTQGTITLVNAAWRRFAEQNGGNVSCQVGANYLEVCRQVLAGDDRAEAQAALQGIHKIISGAQICFKLEYPCDSPTESRWFAMHVFPLSGDRQGAVIAHEDITARKQAGKALQESEARFRTLADLVPVGLYRTDLQGRCYYVNTKWLEMAGLTAEEAMGAGWIRGIHPEDSVRISTQWNRMVESEGHWGLEYRFQTPQGRITWVRGLATAVRDQQGQIIDYIGANMDITERKQTEAVLHKSEAKYRALHESMRDAFVSIDLSGRFIEFNRAYQEMIGYSAEELFTLTYLDLTPEKWHAFEAKIVQEQILACGYSDVYEKEYRRKDGTIFPVELRTILIQDIAGQPDSMWAIVRDITERKQAEKALQHSLAEKETLLREVHHRVKNNLAAMISLLELQRAMQTDVAASSLLNELSGRVKAMSLVHEMLYQSDALNRIDFHAYLQALIEYLRRSFDLHDAIRIDVAAAGVWMSLDTAIPCGLIVNELVINALKYAFPEHQPRPGANTCHIEVTATWADSAHTLIVADNGVGLPADLDWTATKTLGLRLVRMLGQHQLQGTLELDRTGGTRFALRFGARE</sequence>
<keyword evidence="12" id="KW-1185">Reference proteome</keyword>
<dbReference type="InterPro" id="IPR036890">
    <property type="entry name" value="HATPase_C_sf"/>
</dbReference>
<keyword evidence="6" id="KW-0418">Kinase</keyword>
<dbReference type="Pfam" id="PF02518">
    <property type="entry name" value="HATPase_c"/>
    <property type="match status" value="1"/>
</dbReference>
<dbReference type="Pfam" id="PF08447">
    <property type="entry name" value="PAS_3"/>
    <property type="match status" value="1"/>
</dbReference>
<keyword evidence="4" id="KW-0808">Transferase</keyword>
<dbReference type="GO" id="GO:0004673">
    <property type="term" value="F:protein histidine kinase activity"/>
    <property type="evidence" value="ECO:0007669"/>
    <property type="project" value="UniProtKB-EC"/>
</dbReference>
<dbReference type="GO" id="GO:0006355">
    <property type="term" value="P:regulation of DNA-templated transcription"/>
    <property type="evidence" value="ECO:0007669"/>
    <property type="project" value="InterPro"/>
</dbReference>
<dbReference type="SUPFAM" id="SSF55874">
    <property type="entry name" value="ATPase domain of HSP90 chaperone/DNA topoisomerase II/histidine kinase"/>
    <property type="match status" value="1"/>
</dbReference>
<evidence type="ECO:0000256" key="7">
    <source>
        <dbReference type="ARBA" id="ARBA00022840"/>
    </source>
</evidence>
<evidence type="ECO:0000256" key="6">
    <source>
        <dbReference type="ARBA" id="ARBA00022777"/>
    </source>
</evidence>
<evidence type="ECO:0000256" key="4">
    <source>
        <dbReference type="ARBA" id="ARBA00022679"/>
    </source>
</evidence>
<keyword evidence="8" id="KW-0843">Virulence</keyword>
<dbReference type="CDD" id="cd00130">
    <property type="entry name" value="PAS"/>
    <property type="match status" value="3"/>
</dbReference>
<dbReference type="InterPro" id="IPR013655">
    <property type="entry name" value="PAS_fold_3"/>
</dbReference>
<dbReference type="Pfam" id="PF00989">
    <property type="entry name" value="PAS"/>
    <property type="match status" value="1"/>
</dbReference>
<dbReference type="SUPFAM" id="SSF55785">
    <property type="entry name" value="PYP-like sensor domain (PAS domain)"/>
    <property type="match status" value="4"/>
</dbReference>
<evidence type="ECO:0000259" key="10">
    <source>
        <dbReference type="PROSITE" id="PS50113"/>
    </source>
</evidence>
<dbReference type="InterPro" id="IPR003594">
    <property type="entry name" value="HATPase_dom"/>
</dbReference>
<dbReference type="InterPro" id="IPR011495">
    <property type="entry name" value="Sig_transdc_His_kin_sub2_dim/P"/>
</dbReference>
<dbReference type="InterPro" id="IPR001610">
    <property type="entry name" value="PAC"/>
</dbReference>
<dbReference type="InterPro" id="IPR000014">
    <property type="entry name" value="PAS"/>
</dbReference>
<keyword evidence="7" id="KW-0067">ATP-binding</keyword>
<keyword evidence="3" id="KW-0597">Phosphoprotein</keyword>
<dbReference type="Pfam" id="PF07568">
    <property type="entry name" value="HisKA_2"/>
    <property type="match status" value="1"/>
</dbReference>
<dbReference type="SMART" id="SM00086">
    <property type="entry name" value="PAC"/>
    <property type="match status" value="2"/>
</dbReference>
<dbReference type="OrthoDB" id="9808408at2"/>
<dbReference type="Pfam" id="PF08448">
    <property type="entry name" value="PAS_4"/>
    <property type="match status" value="1"/>
</dbReference>
<protein>
    <recommendedName>
        <fullName evidence="2">histidine kinase</fullName>
        <ecNumber evidence="2">2.7.13.3</ecNumber>
    </recommendedName>
</protein>
<dbReference type="PROSITE" id="PS50113">
    <property type="entry name" value="PAC"/>
    <property type="match status" value="2"/>
</dbReference>
<dbReference type="InterPro" id="IPR035965">
    <property type="entry name" value="PAS-like_dom_sf"/>
</dbReference>
<reference evidence="11 12" key="1">
    <citation type="journal article" date="2014" name="ISME J.">
        <title>Candidatus Competibacter-lineage genomes retrieved from metagenomes reveal functional metabolic diversity.</title>
        <authorList>
            <person name="McIlroy S.J."/>
            <person name="Albertsen M."/>
            <person name="Andresen E.K."/>
            <person name="Saunders A.M."/>
            <person name="Kristiansen R."/>
            <person name="Stokholm-Bjerregaard M."/>
            <person name="Nielsen K.L."/>
            <person name="Nielsen P.H."/>
        </authorList>
    </citation>
    <scope>NUCLEOTIDE SEQUENCE [LARGE SCALE GENOMIC DNA]</scope>
    <source>
        <strain evidence="11 12">Run_B_J11</strain>
    </source>
</reference>
<gene>
    <name evidence="11" type="ORF">BN874_590013</name>
</gene>
<dbReference type="PANTHER" id="PTHR41523">
    <property type="entry name" value="TWO-COMPONENT SYSTEM SENSOR PROTEIN"/>
    <property type="match status" value="1"/>
</dbReference>
<evidence type="ECO:0000313" key="11">
    <source>
        <dbReference type="EMBL" id="CDH46745.1"/>
    </source>
</evidence>
<comment type="caution">
    <text evidence="11">The sequence shown here is derived from an EMBL/GenBank/DDBJ whole genome shotgun (WGS) entry which is preliminary data.</text>
</comment>
<feature type="domain" description="PAC" evidence="10">
    <location>
        <begin position="400"/>
        <end position="452"/>
    </location>
</feature>
<dbReference type="SMART" id="SM00387">
    <property type="entry name" value="HATPase_c"/>
    <property type="match status" value="1"/>
</dbReference>
<dbReference type="Pfam" id="PF13426">
    <property type="entry name" value="PAS_9"/>
    <property type="match status" value="1"/>
</dbReference>
<dbReference type="NCBIfam" id="TIGR00229">
    <property type="entry name" value="sensory_box"/>
    <property type="match status" value="2"/>
</dbReference>
<accession>A0A7U7J4Z6</accession>
<feature type="domain" description="PAS" evidence="9">
    <location>
        <begin position="327"/>
        <end position="397"/>
    </location>
</feature>
<dbReference type="InterPro" id="IPR000700">
    <property type="entry name" value="PAS-assoc_C"/>
</dbReference>
<organism evidence="11 12">
    <name type="scientific">Candidatus Contendobacter odensis Run_B_J11</name>
    <dbReference type="NCBI Taxonomy" id="1400861"/>
    <lineage>
        <taxon>Bacteria</taxon>
        <taxon>Pseudomonadati</taxon>
        <taxon>Pseudomonadota</taxon>
        <taxon>Gammaproteobacteria</taxon>
        <taxon>Candidatus Competibacteraceae</taxon>
        <taxon>Candidatus Contendibacter</taxon>
    </lineage>
</organism>
<dbReference type="Proteomes" id="UP000019184">
    <property type="component" value="Unassembled WGS sequence"/>
</dbReference>
<evidence type="ECO:0000313" key="12">
    <source>
        <dbReference type="Proteomes" id="UP000019184"/>
    </source>
</evidence>
<feature type="domain" description="PAS" evidence="9">
    <location>
        <begin position="70"/>
        <end position="115"/>
    </location>
</feature>
<name>A0A7U7J4Z6_9GAMM</name>
<keyword evidence="5" id="KW-0547">Nucleotide-binding</keyword>
<evidence type="ECO:0000256" key="8">
    <source>
        <dbReference type="ARBA" id="ARBA00023026"/>
    </source>
</evidence>
<dbReference type="GO" id="GO:0005524">
    <property type="term" value="F:ATP binding"/>
    <property type="evidence" value="ECO:0007669"/>
    <property type="project" value="UniProtKB-KW"/>
</dbReference>
<feature type="domain" description="PAC" evidence="10">
    <location>
        <begin position="527"/>
        <end position="579"/>
    </location>
</feature>
<dbReference type="InterPro" id="IPR013656">
    <property type="entry name" value="PAS_4"/>
</dbReference>
<proteinExistence type="predicted"/>
<comment type="catalytic activity">
    <reaction evidence="1">
        <text>ATP + protein L-histidine = ADP + protein N-phospho-L-histidine.</text>
        <dbReference type="EC" id="2.7.13.3"/>
    </reaction>
</comment>
<dbReference type="RefSeq" id="WP_034435453.1">
    <property type="nucleotide sequence ID" value="NZ_CBTK010000275.1"/>
</dbReference>
<feature type="domain" description="PAS" evidence="9">
    <location>
        <begin position="453"/>
        <end position="495"/>
    </location>
</feature>
<evidence type="ECO:0000256" key="5">
    <source>
        <dbReference type="ARBA" id="ARBA00022741"/>
    </source>
</evidence>
<evidence type="ECO:0000256" key="3">
    <source>
        <dbReference type="ARBA" id="ARBA00022553"/>
    </source>
</evidence>
<evidence type="ECO:0000256" key="2">
    <source>
        <dbReference type="ARBA" id="ARBA00012438"/>
    </source>
</evidence>